<feature type="coiled-coil region" evidence="1">
    <location>
        <begin position="796"/>
        <end position="827"/>
    </location>
</feature>
<feature type="coiled-coil region" evidence="1">
    <location>
        <begin position="2513"/>
        <end position="2540"/>
    </location>
</feature>
<sequence>MSKRTKKEKKALVIATTTLLLSTIGVGVLGGVSKHHRDSFINEKNNLISNLKSKIKELFETDKEKYEKLALAQNLSFNKPFIQYDVSELKKLIDILNTFIFNEVNNNLLEFKKNNDLFKEILHEISDKDFLKNLEARKAILSELNDLKDIYKLSEINRNNVIPKLKDIFNKKSYSSISFKEAKDIIEKTLFSQLDTKISEIINNLDKNIAEYWSNINSNTKTSKEKEVILDTLNKYDQALKHANLIESPLKRNKYLKLIKSSPKDKIDDILQQVIKEANKDDIEERKSLIHQLSFLNKTASDEDKAKIENLLKNNLDPNFSKNANDLIKELEKKLENKSSLNYLINLKKENLKSILENNSTLSEKQKELFKNKLEKTDLSNNEINLLQKTIFKEIELSRNKKYAKEIIDLLDEPEKTQFGNNLALAKSIEKIREIEDKALEIYNKAKDEFDKHFDQNLENKDPKKQKILNDIIAINSVKAFKDGIKAIDYAINENLNNLKMYALGVKDLLKLNDESEFVQKWVSNFDLNIKTFQKSKSILEIEKQLKDESLKEAILYKSKIVSQGNSNLNISKKISELETTLKNSLFNEKTLNDSFLKINEINLLIIKDSFSSINGNKTKIDNYKEKDQLLKFLDSNDTIDIFVAQAKYNLLSRVLLENEIFKTNLDKLIKNSQFQNDEEIKKVISLLQETTEKNNDIKLPQKIVLDLVNKNFNEKSNEQKAKLINKVLTLLNVNTSFILNETEKINLETEGNNSDQELVKTLDEYDQKMILRYELASIYNLANKNADLILKKSELKSLILNINSTKEQLESAINNVKEAFLRAINKSDKVREELIKKASTFNELFTINDDDTKNIENFNILLEALSPLVLSDISKFSEILSNLNEIEKINKEKLKEIITNLDEKDKDKNLEIEKLDSNEISKKLIEFNDKFNENKINILKDVESLDYDNPNKKGLLLLIKESKNQKDLKNIKEIIKQKDVDHKLKKELLKLTEKFKNPNLTEEWIKKITLANDNESLEKIKKDLISSISNEENRINELKALNKTLINKIQDPGKKDEFLKELNSDIHTINSFQSLQETVNQFLTLETSKIEARKREIMNLVSKLSVNNSLKKTISESISKANLFTELKELEKQVKDSLNKKKNEVKELLEKLGSPLKEKYIQDLNKLNTEIEFEELTDEINSILKNKKDALTKLINDIINDSKNQNIKENYLDKLSKLETIDQFNSLQSDLEKNLNDLKTEVISWANKLSDSDDLILEINKKVNFKELNDKKLEIQAKLDNIYKNAQEKLKLLEGDDLYKDFSDKFNNLSNESHESELNNFISKINELIEYQKNSINEMLNTIKDKNKKHEISSSIKNEIKLVDLKKLIKESQLQVNKEKSIENIKKTLVYADSLDAYKELINSAKDEDQLKNIIKEVNNKENQLNDLKQNKIPLEEKIKSLVNVDVEKQKELLEKLELLREDKLSEIENELNTHIQKQKDVVKEYLEEFLGNNPLKQELEIKLSSLNSETDILKIKEDLDNKLADLRKKIIDKIELLTNDKQKSQLLEQLNQNKTIEQINETLKQVEIQSSKENLLELLNNVKNIDKKEVLNSKIEAFNDNLKYNELHKEILDQIEKDLAELELASFNVNQELNKLLSDQENKYDYFNQLIIKNSQSKEELEKITNEIKKYISDKKESILTKVEKLKEDIPSTINKYQEIKEEIIKNNDDFNISLYNKFNKEINSNFDLIKNLLVTDSKFDTIYNSETSKLISELESLTIENSDVTKIISQHKKIVDLISNKILDLSKTFKSNKDVQEQKYSRLIEKIVYENYENKQVENLMKINEQLTNELKKDNEKFEQLKQEILTLNNNLESNDKTDLLTKINDSTNTYEKLLGLKTNIEEKINQYKEEIKQKITAKLEGYENLDTLLTTLDSKNSYDDMKSVEEIANKAFIDKKNALISMLDSSLEQQEKNSFKNELEKDENTFSKLKDLEIKIELQQAKNKAKELIKNIEDPVKKAEFEEKINANNNISEINKLNKNISSYNKEQDNKLEDLKNKAVEVINKLENSTTLKQEIKNASKQADVEKIIEDAKKKISDLKSDINKAFEKLNGHEDFSSISQEDKNLENLNETELKEKLDSLEQAYNEKTANLKSKFEALNAQDNFPTQLNNYFNNNEISIEKKIIALTAKETSSLLKDIENKSNILPDSLNKEYKDFLLSNSINENADLNEQKKLKSIVESKLKELEQKNLEYKNEVDDIKLRIDDILSRVKDPFKLAEFNEQKQAIKFDNSPEINDLNKLESDINNYLNSLKTITNQLLSNLKSDDPKLLNVKQVLDSDQQTDEGYKEIRKELELYIEEYTRLSSSSVEKINGHQEYEILKNKILNNKSQTVNSEVKEKAERIFNNKTEIVKKELNDFDGEKNNLEQKLTSLNTYKELDQLEKEIQELAKNQVLDEINKLQIENQKTNFKSELATFSTVSQFNELKKRVKDKIIYNDAIAEAKAQAITHINKLWNSKKDELLNSFDSLDDVNVINSRKEDAIKALENKKKEILQKIKKMPFASQSQFNNDLEGKIGEDLVKFEENLNKISTKFEEFEKILPSLTYINNRKSILESTWVHDKVNTEEKIKSLSDEYSSINQKYSDLNSEIQKLPINNSVRQKSENILNNNSKLKNISDIEILIAELKEEYSKLNNAYKETKKYADLLKNSSNHAQKDLFNNENIILDKEELNEVSKIKTLEQEFKKQLSIEKFGFIIDYNNLNLLEINTNKNKKSNLRQGRYYGIVGTGRTILSVLPALNKNEKYKMKVNNQWQDIGFDEKVKEGKTEIRLEKPLKNSASFKDDYEFLELIGINKSYDSISYNQVAGKNNLSIKKDYSIKFNPSSYPLDNLVDGNKNHVSRWDNWNYWGKPQDDNKITLTSNEEIKNYGKIDLWVRSGGMGSPNEHMPWGEYKWPHSFTIRYSKDGKKWHDVEDQTVKYTEDLFVVDQNLKNKGILSENYNLPQKKSEISDEDLKIKPDNMEYIIYFNIKFKPVEAKYIQVTWKASTRTINGNDNWTNIIGFSEFELGEVQKEAKKVNIDDLNKLNNINPESDLPKNLRVLFKNTPNNPATHEIVEWKIQDEEINKKFQFNHLILKGNKTLENLDFKEISVDLKSQINYYYTIEDLGNIKFAQNNVNKEAKIVKITIYRNDLNQEVRTVYLKITK</sequence>
<dbReference type="Gene3D" id="2.60.120.260">
    <property type="entry name" value="Galactose-binding domain-like"/>
    <property type="match status" value="1"/>
</dbReference>
<feature type="coiled-coil region" evidence="1">
    <location>
        <begin position="2393"/>
        <end position="2448"/>
    </location>
</feature>
<accession>A0A077L638</accession>
<evidence type="ECO:0000313" key="2">
    <source>
        <dbReference type="EMBL" id="BAP39760.1"/>
    </source>
</evidence>
<gene>
    <name evidence="2" type="ORF">MCAN360_0719</name>
</gene>
<protein>
    <submittedName>
        <fullName evidence="2">Uncharacterized protein</fullName>
    </submittedName>
</protein>
<dbReference type="HOGENOM" id="CLU_225512_0_0_14"/>
<dbReference type="KEGG" id="mcan:MCAN360_0719"/>
<keyword evidence="3" id="KW-1185">Reference proteome</keyword>
<keyword evidence="1" id="KW-0175">Coiled coil</keyword>
<dbReference type="EMBL" id="AP014631">
    <property type="protein sequence ID" value="BAP39760.1"/>
    <property type="molecule type" value="Genomic_DNA"/>
</dbReference>
<name>A0A077L638_9BACT</name>
<proteinExistence type="predicted"/>
<evidence type="ECO:0000313" key="3">
    <source>
        <dbReference type="Proteomes" id="UP000031641"/>
    </source>
</evidence>
<feature type="coiled-coil region" evidence="1">
    <location>
        <begin position="1405"/>
        <end position="1538"/>
    </location>
</feature>
<evidence type="ECO:0000256" key="1">
    <source>
        <dbReference type="SAM" id="Coils"/>
    </source>
</evidence>
<feature type="coiled-coil region" evidence="1">
    <location>
        <begin position="1820"/>
        <end position="1901"/>
    </location>
</feature>
<reference evidence="3" key="1">
    <citation type="journal article" date="2014" name="Genome Announc.">
        <title>Complete Genome Sequence of Mycoplasma canadense Strain HAZ 360_1 from Bovine Mastitic Milk in Japan.</title>
        <authorList>
            <person name="Hata E."/>
        </authorList>
    </citation>
    <scope>NUCLEOTIDE SEQUENCE [LARGE SCALE GENOMIC DNA]</scope>
    <source>
        <strain evidence="3">HAZ360_1</strain>
    </source>
</reference>
<feature type="coiled-coil region" evidence="1">
    <location>
        <begin position="1121"/>
        <end position="1194"/>
    </location>
</feature>
<dbReference type="RefSeq" id="WP_045434218.1">
    <property type="nucleotide sequence ID" value="NZ_AP014631.1"/>
</dbReference>
<feature type="coiled-coil region" evidence="1">
    <location>
        <begin position="1570"/>
        <end position="1705"/>
    </location>
</feature>
<feature type="coiled-coil region" evidence="1">
    <location>
        <begin position="2564"/>
        <end position="2687"/>
    </location>
</feature>
<feature type="coiled-coil region" evidence="1">
    <location>
        <begin position="1956"/>
        <end position="2135"/>
    </location>
</feature>
<feature type="coiled-coil region" evidence="1">
    <location>
        <begin position="1266"/>
        <end position="1297"/>
    </location>
</feature>
<feature type="coiled-coil region" evidence="1">
    <location>
        <begin position="2213"/>
        <end position="2247"/>
    </location>
</feature>
<organism evidence="2 3">
    <name type="scientific">Metamycoplasma canadense</name>
    <dbReference type="NCBI Taxonomy" id="29554"/>
    <lineage>
        <taxon>Bacteria</taxon>
        <taxon>Bacillati</taxon>
        <taxon>Mycoplasmatota</taxon>
        <taxon>Mycoplasmoidales</taxon>
        <taxon>Metamycoplasmataceae</taxon>
        <taxon>Metamycoplasma</taxon>
    </lineage>
</organism>
<feature type="coiled-coil region" evidence="1">
    <location>
        <begin position="1015"/>
        <end position="1049"/>
    </location>
</feature>
<dbReference type="Proteomes" id="UP000031641">
    <property type="component" value="Chromosome"/>
</dbReference>
<dbReference type="OrthoDB" id="395447at2"/>
<dbReference type="STRING" id="29554.MCAN360_0719"/>